<evidence type="ECO:0000256" key="1">
    <source>
        <dbReference type="ARBA" id="ARBA00007633"/>
    </source>
</evidence>
<evidence type="ECO:0000256" key="6">
    <source>
        <dbReference type="SAM" id="MobiDB-lite"/>
    </source>
</evidence>
<gene>
    <name evidence="10" type="ORF">NDU88_006206</name>
</gene>
<dbReference type="GO" id="GO:0060271">
    <property type="term" value="P:cilium assembly"/>
    <property type="evidence" value="ECO:0007669"/>
    <property type="project" value="TreeGrafter"/>
</dbReference>
<protein>
    <recommendedName>
        <fullName evidence="12">Tectonic-1</fullName>
    </recommendedName>
</protein>
<evidence type="ECO:0000259" key="8">
    <source>
        <dbReference type="Pfam" id="PF07773"/>
    </source>
</evidence>
<evidence type="ECO:0000256" key="2">
    <source>
        <dbReference type="ARBA" id="ARBA00011495"/>
    </source>
</evidence>
<dbReference type="EMBL" id="JANPWB010000015">
    <property type="protein sequence ID" value="KAJ1093097.1"/>
    <property type="molecule type" value="Genomic_DNA"/>
</dbReference>
<evidence type="ECO:0000313" key="11">
    <source>
        <dbReference type="Proteomes" id="UP001066276"/>
    </source>
</evidence>
<dbReference type="Pfam" id="PF07773">
    <property type="entry name" value="TCTN_DUF1619"/>
    <property type="match status" value="2"/>
</dbReference>
<evidence type="ECO:0008006" key="12">
    <source>
        <dbReference type="Google" id="ProtNLM"/>
    </source>
</evidence>
<dbReference type="GO" id="GO:1904491">
    <property type="term" value="P:protein localization to ciliary transition zone"/>
    <property type="evidence" value="ECO:0007669"/>
    <property type="project" value="TreeGrafter"/>
</dbReference>
<feature type="signal peptide" evidence="7">
    <location>
        <begin position="1"/>
        <end position="19"/>
    </location>
</feature>
<feature type="region of interest" description="Disordered" evidence="6">
    <location>
        <begin position="45"/>
        <end position="104"/>
    </location>
</feature>
<comment type="caution">
    <text evidence="10">The sequence shown here is derived from an EMBL/GenBank/DDBJ whole genome shotgun (WGS) entry which is preliminary data.</text>
</comment>
<feature type="domain" description="Tectonic-1-3 N-terminal" evidence="9">
    <location>
        <begin position="111"/>
        <end position="224"/>
    </location>
</feature>
<evidence type="ECO:0000256" key="4">
    <source>
        <dbReference type="ARBA" id="ARBA00022794"/>
    </source>
</evidence>
<keyword evidence="4" id="KW-0970">Cilium biogenesis/degradation</keyword>
<keyword evidence="5" id="KW-0325">Glycoprotein</keyword>
<dbReference type="InterPro" id="IPR040354">
    <property type="entry name" value="TCTN1-3"/>
</dbReference>
<feature type="domain" description="Tectonic-1-3" evidence="8">
    <location>
        <begin position="250"/>
        <end position="408"/>
    </location>
</feature>
<dbReference type="InterPro" id="IPR057724">
    <property type="entry name" value="TCTN1-3_N"/>
</dbReference>
<evidence type="ECO:0000256" key="5">
    <source>
        <dbReference type="ARBA" id="ARBA00023180"/>
    </source>
</evidence>
<dbReference type="AlphaFoldDB" id="A0AAV7LPT9"/>
<accession>A0AAV7LPT9</accession>
<reference evidence="10" key="1">
    <citation type="journal article" date="2022" name="bioRxiv">
        <title>Sequencing and chromosome-scale assembly of the giantPleurodeles waltlgenome.</title>
        <authorList>
            <person name="Brown T."/>
            <person name="Elewa A."/>
            <person name="Iarovenko S."/>
            <person name="Subramanian E."/>
            <person name="Araus A.J."/>
            <person name="Petzold A."/>
            <person name="Susuki M."/>
            <person name="Suzuki K.-i.T."/>
            <person name="Hayashi T."/>
            <person name="Toyoda A."/>
            <person name="Oliveira C."/>
            <person name="Osipova E."/>
            <person name="Leigh N.D."/>
            <person name="Simon A."/>
            <person name="Yun M.H."/>
        </authorList>
    </citation>
    <scope>NUCLEOTIDE SEQUENCE</scope>
    <source>
        <strain evidence="10">20211129_DDA</strain>
        <tissue evidence="10">Liver</tissue>
    </source>
</reference>
<feature type="domain" description="Tectonic-1-3" evidence="8">
    <location>
        <begin position="424"/>
        <end position="572"/>
    </location>
</feature>
<name>A0AAV7LPT9_PLEWA</name>
<evidence type="ECO:0000313" key="10">
    <source>
        <dbReference type="EMBL" id="KAJ1093097.1"/>
    </source>
</evidence>
<organism evidence="10 11">
    <name type="scientific">Pleurodeles waltl</name>
    <name type="common">Iberian ribbed newt</name>
    <dbReference type="NCBI Taxonomy" id="8319"/>
    <lineage>
        <taxon>Eukaryota</taxon>
        <taxon>Metazoa</taxon>
        <taxon>Chordata</taxon>
        <taxon>Craniata</taxon>
        <taxon>Vertebrata</taxon>
        <taxon>Euteleostomi</taxon>
        <taxon>Amphibia</taxon>
        <taxon>Batrachia</taxon>
        <taxon>Caudata</taxon>
        <taxon>Salamandroidea</taxon>
        <taxon>Salamandridae</taxon>
        <taxon>Pleurodelinae</taxon>
        <taxon>Pleurodeles</taxon>
    </lineage>
</organism>
<evidence type="ECO:0000256" key="7">
    <source>
        <dbReference type="SAM" id="SignalP"/>
    </source>
</evidence>
<dbReference type="Pfam" id="PF25752">
    <property type="entry name" value="DUF1619_N"/>
    <property type="match status" value="1"/>
</dbReference>
<comment type="subunit">
    <text evidence="2">Part of the tectonic-like complex (also named B9 complex).</text>
</comment>
<evidence type="ECO:0000259" key="9">
    <source>
        <dbReference type="Pfam" id="PF25752"/>
    </source>
</evidence>
<keyword evidence="11" id="KW-1185">Reference proteome</keyword>
<proteinExistence type="inferred from homology"/>
<dbReference type="GO" id="GO:0036038">
    <property type="term" value="C:MKS complex"/>
    <property type="evidence" value="ECO:0007669"/>
    <property type="project" value="TreeGrafter"/>
</dbReference>
<dbReference type="PANTHER" id="PTHR14611:SF1">
    <property type="entry name" value="TECTONIC-1"/>
    <property type="match status" value="1"/>
</dbReference>
<comment type="similarity">
    <text evidence="1">Belongs to the tectonic family.</text>
</comment>
<dbReference type="InterPro" id="IPR011677">
    <property type="entry name" value="TCTN1-3_dom"/>
</dbReference>
<keyword evidence="3 7" id="KW-0732">Signal</keyword>
<sequence length="599" mass="64437">MLVYVFVLILAHGSSGIAAQSTLAWLDTGPETAEGDLELETLETGTLDVSPPPDPTEFLDASSHPDPTQAPGELSSSIPWGDRAAPPDSAQDHGDPFSPPPVGAFPGSARDAVSVLPAPVTDIDTLCVCNLLVAQCDVNCCCDPDCTASDFSVFSSCSVPVVMNDEQLCSQRKALYSMNMGKAIPERVVELIDQVNPNVFCIYSTNYGPALTFSSPDVPTESNFDSLVLKFAAQSFSPSVGGLSQTSGTGRYEYGTPIQTSDSFLAFPTSLISSQCTDQNPAGFLLNQDVKCSRNINVENCNIPALTLSTYYNISILEAPNSSQTIPVTVQSIFVTSIDGTFNQANITFPKPEYNPDTGVCTNVVLQVMYFITYSVGGLIKNASVSFVLGAINRTMVPVQQDFKIRFSQQNTRPVPLSGNPGYSTNRYGQLTMMQSSSDQDCLAVEGIRSPVLFGYNMVSGCKLTYSASKCQLMSDTITQLLRGQNFPDYVASFGNSQLENVADWVAVNQISTVQEACQVPVSSEIVVSWKKYGSLVNPQAKIESVTVKTSYASLKEGNSYQISSLVTFVDISAPAEPGYKAQPSIDAKLPFDFFYPFV</sequence>
<dbReference type="PANTHER" id="PTHR14611">
    <property type="entry name" value="TECTONIC FAMILY MEMBER"/>
    <property type="match status" value="1"/>
</dbReference>
<feature type="chain" id="PRO_5043764919" description="Tectonic-1" evidence="7">
    <location>
        <begin position="20"/>
        <end position="599"/>
    </location>
</feature>
<evidence type="ECO:0000256" key="3">
    <source>
        <dbReference type="ARBA" id="ARBA00022729"/>
    </source>
</evidence>
<dbReference type="Proteomes" id="UP001066276">
    <property type="component" value="Chromosome 11"/>
</dbReference>